<comment type="caution">
    <text evidence="3">The sequence shown here is derived from an EMBL/GenBank/DDBJ whole genome shotgun (WGS) entry which is preliminary data.</text>
</comment>
<feature type="region of interest" description="Disordered" evidence="1">
    <location>
        <begin position="53"/>
        <end position="82"/>
    </location>
</feature>
<keyword evidence="2" id="KW-0812">Transmembrane</keyword>
<evidence type="ECO:0000256" key="2">
    <source>
        <dbReference type="SAM" id="Phobius"/>
    </source>
</evidence>
<feature type="transmembrane region" description="Helical" evidence="2">
    <location>
        <begin position="34"/>
        <end position="51"/>
    </location>
</feature>
<proteinExistence type="predicted"/>
<dbReference type="EMBL" id="MU863636">
    <property type="protein sequence ID" value="KAK4101319.1"/>
    <property type="molecule type" value="Genomic_DNA"/>
</dbReference>
<protein>
    <submittedName>
        <fullName evidence="3">Uncharacterized protein</fullName>
    </submittedName>
</protein>
<gene>
    <name evidence="3" type="ORF">N658DRAFT_71580</name>
</gene>
<organism evidence="3 4">
    <name type="scientific">Parathielavia hyrcaniae</name>
    <dbReference type="NCBI Taxonomy" id="113614"/>
    <lineage>
        <taxon>Eukaryota</taxon>
        <taxon>Fungi</taxon>
        <taxon>Dikarya</taxon>
        <taxon>Ascomycota</taxon>
        <taxon>Pezizomycotina</taxon>
        <taxon>Sordariomycetes</taxon>
        <taxon>Sordariomycetidae</taxon>
        <taxon>Sordariales</taxon>
        <taxon>Chaetomiaceae</taxon>
        <taxon>Parathielavia</taxon>
    </lineage>
</organism>
<feature type="region of interest" description="Disordered" evidence="1">
    <location>
        <begin position="1"/>
        <end position="20"/>
    </location>
</feature>
<sequence length="82" mass="8719">MTSGSSGLGVSLRTERASSSRLCRVPRESRLGGVAHHAAVVVIVVVVTVRNSEAGKQRRRGERGLVGAEASNASWSRSKQMM</sequence>
<accession>A0AAN6Q0H4</accession>
<keyword evidence="2" id="KW-1133">Transmembrane helix</keyword>
<keyword evidence="2" id="KW-0472">Membrane</keyword>
<reference evidence="3" key="2">
    <citation type="submission" date="2023-05" db="EMBL/GenBank/DDBJ databases">
        <authorList>
            <consortium name="Lawrence Berkeley National Laboratory"/>
            <person name="Steindorff A."/>
            <person name="Hensen N."/>
            <person name="Bonometti L."/>
            <person name="Westerberg I."/>
            <person name="Brannstrom I.O."/>
            <person name="Guillou S."/>
            <person name="Cros-Aarteil S."/>
            <person name="Calhoun S."/>
            <person name="Haridas S."/>
            <person name="Kuo A."/>
            <person name="Mondo S."/>
            <person name="Pangilinan J."/>
            <person name="Riley R."/>
            <person name="Labutti K."/>
            <person name="Andreopoulos B."/>
            <person name="Lipzen A."/>
            <person name="Chen C."/>
            <person name="Yanf M."/>
            <person name="Daum C."/>
            <person name="Ng V."/>
            <person name="Clum A."/>
            <person name="Ohm R."/>
            <person name="Martin F."/>
            <person name="Silar P."/>
            <person name="Natvig D."/>
            <person name="Lalanne C."/>
            <person name="Gautier V."/>
            <person name="Ament-Velasquez S.L."/>
            <person name="Kruys A."/>
            <person name="Hutchinson M.I."/>
            <person name="Powell A.J."/>
            <person name="Barry K."/>
            <person name="Miller A.N."/>
            <person name="Grigoriev I.V."/>
            <person name="Debuchy R."/>
            <person name="Gladieux P."/>
            <person name="Thoren M.H."/>
            <person name="Johannesson H."/>
        </authorList>
    </citation>
    <scope>NUCLEOTIDE SEQUENCE</scope>
    <source>
        <strain evidence="3">CBS 757.83</strain>
    </source>
</reference>
<dbReference type="Proteomes" id="UP001305647">
    <property type="component" value="Unassembled WGS sequence"/>
</dbReference>
<dbReference type="AlphaFoldDB" id="A0AAN6Q0H4"/>
<feature type="compositionally biased region" description="Polar residues" evidence="1">
    <location>
        <begin position="71"/>
        <end position="82"/>
    </location>
</feature>
<evidence type="ECO:0000256" key="1">
    <source>
        <dbReference type="SAM" id="MobiDB-lite"/>
    </source>
</evidence>
<evidence type="ECO:0000313" key="4">
    <source>
        <dbReference type="Proteomes" id="UP001305647"/>
    </source>
</evidence>
<evidence type="ECO:0000313" key="3">
    <source>
        <dbReference type="EMBL" id="KAK4101319.1"/>
    </source>
</evidence>
<name>A0AAN6Q0H4_9PEZI</name>
<reference evidence="3" key="1">
    <citation type="journal article" date="2023" name="Mol. Phylogenet. Evol.">
        <title>Genome-scale phylogeny and comparative genomics of the fungal order Sordariales.</title>
        <authorList>
            <person name="Hensen N."/>
            <person name="Bonometti L."/>
            <person name="Westerberg I."/>
            <person name="Brannstrom I.O."/>
            <person name="Guillou S."/>
            <person name="Cros-Aarteil S."/>
            <person name="Calhoun S."/>
            <person name="Haridas S."/>
            <person name="Kuo A."/>
            <person name="Mondo S."/>
            <person name="Pangilinan J."/>
            <person name="Riley R."/>
            <person name="LaButti K."/>
            <person name="Andreopoulos B."/>
            <person name="Lipzen A."/>
            <person name="Chen C."/>
            <person name="Yan M."/>
            <person name="Daum C."/>
            <person name="Ng V."/>
            <person name="Clum A."/>
            <person name="Steindorff A."/>
            <person name="Ohm R.A."/>
            <person name="Martin F."/>
            <person name="Silar P."/>
            <person name="Natvig D.O."/>
            <person name="Lalanne C."/>
            <person name="Gautier V."/>
            <person name="Ament-Velasquez S.L."/>
            <person name="Kruys A."/>
            <person name="Hutchinson M.I."/>
            <person name="Powell A.J."/>
            <person name="Barry K."/>
            <person name="Miller A.N."/>
            <person name="Grigoriev I.V."/>
            <person name="Debuchy R."/>
            <person name="Gladieux P."/>
            <person name="Hiltunen Thoren M."/>
            <person name="Johannesson H."/>
        </authorList>
    </citation>
    <scope>NUCLEOTIDE SEQUENCE</scope>
    <source>
        <strain evidence="3">CBS 757.83</strain>
    </source>
</reference>
<keyword evidence="4" id="KW-1185">Reference proteome</keyword>